<dbReference type="InterPro" id="IPR007345">
    <property type="entry name" value="Polysacch_pyruvyl_Trfase"/>
</dbReference>
<gene>
    <name evidence="2" type="ORF">GCM10011409_07110</name>
</gene>
<dbReference type="AlphaFoldDB" id="A0A9W5TV13"/>
<dbReference type="Pfam" id="PF04230">
    <property type="entry name" value="PS_pyruv_trans"/>
    <property type="match status" value="1"/>
</dbReference>
<dbReference type="PANTHER" id="PTHR36836:SF1">
    <property type="entry name" value="COLANIC ACID BIOSYNTHESIS PROTEIN WCAK"/>
    <property type="match status" value="1"/>
</dbReference>
<keyword evidence="3" id="KW-1185">Reference proteome</keyword>
<reference evidence="2" key="2">
    <citation type="submission" date="2020-09" db="EMBL/GenBank/DDBJ databases">
        <authorList>
            <person name="Sun Q."/>
            <person name="Zhou Y."/>
        </authorList>
    </citation>
    <scope>NUCLEOTIDE SEQUENCE</scope>
    <source>
        <strain evidence="2">CGMCC 1.15454</strain>
    </source>
</reference>
<proteinExistence type="predicted"/>
<evidence type="ECO:0000313" key="2">
    <source>
        <dbReference type="EMBL" id="GGB32289.1"/>
    </source>
</evidence>
<dbReference type="Proteomes" id="UP000621492">
    <property type="component" value="Unassembled WGS sequence"/>
</dbReference>
<evidence type="ECO:0000313" key="3">
    <source>
        <dbReference type="Proteomes" id="UP000621492"/>
    </source>
</evidence>
<accession>A0A9W5TV13</accession>
<evidence type="ECO:0000259" key="1">
    <source>
        <dbReference type="Pfam" id="PF04230"/>
    </source>
</evidence>
<feature type="domain" description="Polysaccharide pyruvyl transferase" evidence="1">
    <location>
        <begin position="13"/>
        <end position="301"/>
    </location>
</feature>
<organism evidence="2 3">
    <name type="scientific">Lentibacillus populi</name>
    <dbReference type="NCBI Taxonomy" id="1827502"/>
    <lineage>
        <taxon>Bacteria</taxon>
        <taxon>Bacillati</taxon>
        <taxon>Bacillota</taxon>
        <taxon>Bacilli</taxon>
        <taxon>Bacillales</taxon>
        <taxon>Bacillaceae</taxon>
        <taxon>Lentibacillus</taxon>
    </lineage>
</organism>
<dbReference type="RefSeq" id="WP_188724675.1">
    <property type="nucleotide sequence ID" value="NZ_BMJD01000003.1"/>
</dbReference>
<name>A0A9W5TV13_9BACI</name>
<comment type="caution">
    <text evidence="2">The sequence shown here is derived from an EMBL/GenBank/DDBJ whole genome shotgun (WGS) entry which is preliminary data.</text>
</comment>
<dbReference type="EMBL" id="BMJD01000003">
    <property type="protein sequence ID" value="GGB32289.1"/>
    <property type="molecule type" value="Genomic_DNA"/>
</dbReference>
<reference evidence="2" key="1">
    <citation type="journal article" date="2014" name="Int. J. Syst. Evol. Microbiol.">
        <title>Complete genome sequence of Corynebacterium casei LMG S-19264T (=DSM 44701T), isolated from a smear-ripened cheese.</title>
        <authorList>
            <consortium name="US DOE Joint Genome Institute (JGI-PGF)"/>
            <person name="Walter F."/>
            <person name="Albersmeier A."/>
            <person name="Kalinowski J."/>
            <person name="Ruckert C."/>
        </authorList>
    </citation>
    <scope>NUCLEOTIDE SEQUENCE</scope>
    <source>
        <strain evidence="2">CGMCC 1.15454</strain>
    </source>
</reference>
<dbReference type="PANTHER" id="PTHR36836">
    <property type="entry name" value="COLANIC ACID BIOSYNTHESIS PROTEIN WCAK"/>
    <property type="match status" value="1"/>
</dbReference>
<sequence>MKKVMIYAYTQFNLGDDLFIKILCERYPDTTFMLYAPSGYKQTFKELANIRIIPSDKLILKGLNLLFRRFHIYSFTRRLIAKSCTMAIQIGGSLFIQGENWREELNHNKTMQLKDKPFFLLGANFGPFSDKAFFKEYKELFRTYTDICFRENYSYDLFSDLPQVRMADDIIFQLKEPATAKQEKGVVLSVIKPSIRKHLAGCDAIYYQKMTEIAIFFIEKGYQVTLMAFCEMEKDDEAVEMIMGQIPPGYKNRITKHFYRSNIDETLNLLATSSFIVASRFHAMILGWVMKKRVFPIVYSNKMTNVMQDAGFTGAYTDFSTIQMLKAEAVFASMQTNMMDVTNQVKCAEKHFEVLDHYLKKD</sequence>
<protein>
    <recommendedName>
        <fullName evidence="1">Polysaccharide pyruvyl transferase domain-containing protein</fullName>
    </recommendedName>
</protein>